<protein>
    <submittedName>
        <fullName evidence="5">Hydrogenase expression/formation protein</fullName>
    </submittedName>
</protein>
<sequence length="186" mass="20486">MSQHILVLGIGNVLFADEGIGVHLLHYIKQKYRFDGPHRLDFIDGGTLAHALIPLITQYDQLVVIDTVHSTEGQVGNVYFFDFDKVPHHIDFQGSAHEVEMLQTLNMMEMVGDRPPTHILGVIPEVLEAMSFELSASVLAAVPLMERALLDHLASIGMTATRVSCPDIRAVAQRSCAQEACDEVAL</sequence>
<dbReference type="KEGG" id="fbl:Fbal_3146"/>
<dbReference type="PANTHER" id="PTHR30302">
    <property type="entry name" value="HYDROGENASE 1 MATURATION PROTEASE"/>
    <property type="match status" value="1"/>
</dbReference>
<evidence type="ECO:0000256" key="4">
    <source>
        <dbReference type="ARBA" id="ARBA00022801"/>
    </source>
</evidence>
<dbReference type="OrthoDB" id="9792731at2"/>
<dbReference type="InterPro" id="IPR023430">
    <property type="entry name" value="Pept_HybD-like_dom_sf"/>
</dbReference>
<dbReference type="AlphaFoldDB" id="E1SV45"/>
<keyword evidence="6" id="KW-1185">Reference proteome</keyword>
<dbReference type="Gene3D" id="3.40.50.1450">
    <property type="entry name" value="HybD-like"/>
    <property type="match status" value="1"/>
</dbReference>
<dbReference type="HOGENOM" id="CLU_099037_0_1_6"/>
<comment type="similarity">
    <text evidence="1">Belongs to the peptidase A31 family.</text>
</comment>
<reference evidence="5 6" key="1">
    <citation type="journal article" date="2010" name="Stand. Genomic Sci.">
        <title>Complete genome sequence of Ferrimonas balearica type strain (PAT).</title>
        <authorList>
            <person name="Nolan M."/>
            <person name="Sikorski J."/>
            <person name="Davenport K."/>
            <person name="Lucas S."/>
            <person name="Glavina Del Rio T."/>
            <person name="Tice H."/>
            <person name="Cheng J."/>
            <person name="Goodwin L."/>
            <person name="Pitluck S."/>
            <person name="Liolios K."/>
            <person name="Ivanova N."/>
            <person name="Mavromatis K."/>
            <person name="Ovchinnikova G."/>
            <person name="Pati A."/>
            <person name="Chen A."/>
            <person name="Palaniappan K."/>
            <person name="Land M."/>
            <person name="Hauser L."/>
            <person name="Chang Y."/>
            <person name="Jeffries C."/>
            <person name="Tapia R."/>
            <person name="Brettin T."/>
            <person name="Detter J."/>
            <person name="Han C."/>
            <person name="Yasawong M."/>
            <person name="Rohde M."/>
            <person name="Tindall B."/>
            <person name="Goker M."/>
            <person name="Woyke T."/>
            <person name="Bristow J."/>
            <person name="Eisen J."/>
            <person name="Markowitz V."/>
            <person name="Hugenholtz P."/>
            <person name="Kyrpides N."/>
            <person name="Klenk H."/>
            <person name="Lapidus A."/>
        </authorList>
    </citation>
    <scope>NUCLEOTIDE SEQUENCE [LARGE SCALE GENOMIC DNA]</scope>
    <source>
        <strain evidence="6">DSM 9799 / CCM 4581 / KCTC 23876 / PAT</strain>
    </source>
</reference>
<keyword evidence="4" id="KW-0378">Hydrolase</keyword>
<name>E1SV45_FERBD</name>
<dbReference type="GO" id="GO:0008047">
    <property type="term" value="F:enzyme activator activity"/>
    <property type="evidence" value="ECO:0007669"/>
    <property type="project" value="InterPro"/>
</dbReference>
<evidence type="ECO:0000256" key="3">
    <source>
        <dbReference type="ARBA" id="ARBA00022750"/>
    </source>
</evidence>
<dbReference type="InterPro" id="IPR000671">
    <property type="entry name" value="Peptidase_A31"/>
</dbReference>
<evidence type="ECO:0000256" key="1">
    <source>
        <dbReference type="ARBA" id="ARBA00006814"/>
    </source>
</evidence>
<keyword evidence="2" id="KW-0645">Protease</keyword>
<dbReference type="GeneID" id="67183363"/>
<dbReference type="CDD" id="cd06062">
    <property type="entry name" value="H2MP_MemB-H2up"/>
    <property type="match status" value="1"/>
</dbReference>
<evidence type="ECO:0000313" key="6">
    <source>
        <dbReference type="Proteomes" id="UP000006683"/>
    </source>
</evidence>
<organism evidence="5 6">
    <name type="scientific">Ferrimonas balearica (strain DSM 9799 / CCM 4581 / KCTC 23876 / PAT)</name>
    <dbReference type="NCBI Taxonomy" id="550540"/>
    <lineage>
        <taxon>Bacteria</taxon>
        <taxon>Pseudomonadati</taxon>
        <taxon>Pseudomonadota</taxon>
        <taxon>Gammaproteobacteria</taxon>
        <taxon>Alteromonadales</taxon>
        <taxon>Ferrimonadaceae</taxon>
        <taxon>Ferrimonas</taxon>
    </lineage>
</organism>
<dbReference type="PANTHER" id="PTHR30302:SF1">
    <property type="entry name" value="HYDROGENASE 2 MATURATION PROTEASE"/>
    <property type="match status" value="1"/>
</dbReference>
<gene>
    <name evidence="5" type="ordered locus">Fbal_3146</name>
</gene>
<dbReference type="EMBL" id="CP002209">
    <property type="protein sequence ID" value="ADN77345.1"/>
    <property type="molecule type" value="Genomic_DNA"/>
</dbReference>
<evidence type="ECO:0000256" key="2">
    <source>
        <dbReference type="ARBA" id="ARBA00022670"/>
    </source>
</evidence>
<dbReference type="Pfam" id="PF01750">
    <property type="entry name" value="HycI"/>
    <property type="match status" value="1"/>
</dbReference>
<dbReference type="RefSeq" id="WP_013346651.1">
    <property type="nucleotide sequence ID" value="NC_014541.1"/>
</dbReference>
<proteinExistence type="inferred from homology"/>
<keyword evidence="3" id="KW-0064">Aspartyl protease</keyword>
<dbReference type="GO" id="GO:0016485">
    <property type="term" value="P:protein processing"/>
    <property type="evidence" value="ECO:0007669"/>
    <property type="project" value="TreeGrafter"/>
</dbReference>
<accession>E1SV45</accession>
<dbReference type="NCBIfam" id="TIGR00072">
    <property type="entry name" value="hydrog_prot"/>
    <property type="match status" value="1"/>
</dbReference>
<dbReference type="PRINTS" id="PR00446">
    <property type="entry name" value="HYDRGNUPTAKE"/>
</dbReference>
<dbReference type="GO" id="GO:0004190">
    <property type="term" value="F:aspartic-type endopeptidase activity"/>
    <property type="evidence" value="ECO:0007669"/>
    <property type="project" value="UniProtKB-KW"/>
</dbReference>
<dbReference type="eggNOG" id="COG0680">
    <property type="taxonomic scope" value="Bacteria"/>
</dbReference>
<dbReference type="SUPFAM" id="SSF53163">
    <property type="entry name" value="HybD-like"/>
    <property type="match status" value="1"/>
</dbReference>
<dbReference type="STRING" id="550540.Fbal_3146"/>
<dbReference type="Proteomes" id="UP000006683">
    <property type="component" value="Chromosome"/>
</dbReference>
<evidence type="ECO:0000313" key="5">
    <source>
        <dbReference type="EMBL" id="ADN77345.1"/>
    </source>
</evidence>